<evidence type="ECO:0000313" key="2">
    <source>
        <dbReference type="EMBL" id="TYS13772.1"/>
    </source>
</evidence>
<keyword evidence="1" id="KW-1133">Transmembrane helix</keyword>
<feature type="transmembrane region" description="Helical" evidence="1">
    <location>
        <begin position="5"/>
        <end position="22"/>
    </location>
</feature>
<name>A0A5D4NLH0_9BACI</name>
<keyword evidence="1" id="KW-0472">Membrane</keyword>
<dbReference type="RefSeq" id="WP_148941989.1">
    <property type="nucleotide sequence ID" value="NZ_VTEI01000017.1"/>
</dbReference>
<reference evidence="2 3" key="1">
    <citation type="submission" date="2019-08" db="EMBL/GenBank/DDBJ databases">
        <title>Bacillus genomes from the desert of Cuatro Cienegas, Coahuila.</title>
        <authorList>
            <person name="Olmedo-Alvarez G."/>
        </authorList>
    </citation>
    <scope>NUCLEOTIDE SEQUENCE [LARGE SCALE GENOMIC DNA]</scope>
    <source>
        <strain evidence="2 3">CH34_1T</strain>
    </source>
</reference>
<dbReference type="Proteomes" id="UP000322267">
    <property type="component" value="Unassembled WGS sequence"/>
</dbReference>
<comment type="caution">
    <text evidence="2">The sequence shown here is derived from an EMBL/GenBank/DDBJ whole genome shotgun (WGS) entry which is preliminary data.</text>
</comment>
<dbReference type="AlphaFoldDB" id="A0A5D4NLH0"/>
<protein>
    <submittedName>
        <fullName evidence="2">Uncharacterized protein</fullName>
    </submittedName>
</protein>
<keyword evidence="1" id="KW-0812">Transmembrane</keyword>
<feature type="transmembrane region" description="Helical" evidence="1">
    <location>
        <begin position="66"/>
        <end position="86"/>
    </location>
</feature>
<proteinExistence type="predicted"/>
<organism evidence="2 3">
    <name type="scientific">Rossellomorea vietnamensis</name>
    <dbReference type="NCBI Taxonomy" id="218284"/>
    <lineage>
        <taxon>Bacteria</taxon>
        <taxon>Bacillati</taxon>
        <taxon>Bacillota</taxon>
        <taxon>Bacilli</taxon>
        <taxon>Bacillales</taxon>
        <taxon>Bacillaceae</taxon>
        <taxon>Rossellomorea</taxon>
    </lineage>
</organism>
<accession>A0A5D4NLH0</accession>
<dbReference type="EMBL" id="VTEI01000017">
    <property type="protein sequence ID" value="TYS13772.1"/>
    <property type="molecule type" value="Genomic_DNA"/>
</dbReference>
<evidence type="ECO:0000256" key="1">
    <source>
        <dbReference type="SAM" id="Phobius"/>
    </source>
</evidence>
<gene>
    <name evidence="2" type="ORF">FZC78_20690</name>
</gene>
<dbReference type="OrthoDB" id="9888473at2"/>
<sequence>MKARSIVKCTLLFFIVMTSLYFTPDFNASLNIEAAGSTNSQSLTAASTDISSKSEGERERPLFESILLYLIIFTPVMVVTLLLWVFSKIMKLTKEKNEA</sequence>
<evidence type="ECO:0000313" key="3">
    <source>
        <dbReference type="Proteomes" id="UP000322267"/>
    </source>
</evidence>